<organism evidence="2">
    <name type="scientific">Pararge aegeria</name>
    <name type="common">speckled wood butterfly</name>
    <dbReference type="NCBI Taxonomy" id="116150"/>
    <lineage>
        <taxon>Eukaryota</taxon>
        <taxon>Metazoa</taxon>
        <taxon>Ecdysozoa</taxon>
        <taxon>Arthropoda</taxon>
        <taxon>Hexapoda</taxon>
        <taxon>Insecta</taxon>
        <taxon>Pterygota</taxon>
        <taxon>Neoptera</taxon>
        <taxon>Endopterygota</taxon>
        <taxon>Lepidoptera</taxon>
        <taxon>Glossata</taxon>
        <taxon>Ditrysia</taxon>
        <taxon>Papilionoidea</taxon>
        <taxon>Nymphalidae</taxon>
        <taxon>Satyrinae</taxon>
        <taxon>Satyrini</taxon>
        <taxon>Parargina</taxon>
        <taxon>Pararge</taxon>
    </lineage>
</organism>
<proteinExistence type="predicted"/>
<reference evidence="2" key="2">
    <citation type="submission" date="2013-05" db="EMBL/GenBank/DDBJ databases">
        <authorList>
            <person name="Carter J.-M."/>
            <person name="Baker S.C."/>
            <person name="Pink R."/>
            <person name="Carter D.R.F."/>
            <person name="Collins A."/>
            <person name="Tomlin J."/>
            <person name="Gibbs M."/>
            <person name="Breuker C.J."/>
        </authorList>
    </citation>
    <scope>NUCLEOTIDE SEQUENCE</scope>
    <source>
        <tissue evidence="2">Ovary</tissue>
    </source>
</reference>
<dbReference type="EMBL" id="GAIX01007434">
    <property type="protein sequence ID" value="JAA85126.1"/>
    <property type="molecule type" value="Transcribed_RNA"/>
</dbReference>
<protein>
    <submittedName>
        <fullName evidence="2">Uncharacterized protein</fullName>
    </submittedName>
</protein>
<reference evidence="2" key="1">
    <citation type="journal article" date="2013" name="BMC Genomics">
        <title>Unscrambling butterfly oogenesis.</title>
        <authorList>
            <person name="Carter J.M."/>
            <person name="Baker S.C."/>
            <person name="Pink R."/>
            <person name="Carter D.R."/>
            <person name="Collins A."/>
            <person name="Tomlin J."/>
            <person name="Gibbs M."/>
            <person name="Breuker C.J."/>
        </authorList>
    </citation>
    <scope>NUCLEOTIDE SEQUENCE</scope>
    <source>
        <tissue evidence="2">Ovary</tissue>
    </source>
</reference>
<feature type="non-terminal residue" evidence="2">
    <location>
        <position position="89"/>
    </location>
</feature>
<accession>S4P106</accession>
<evidence type="ECO:0000313" key="2">
    <source>
        <dbReference type="EMBL" id="JAA85126.1"/>
    </source>
</evidence>
<dbReference type="AlphaFoldDB" id="S4P106"/>
<feature type="compositionally biased region" description="Basic and acidic residues" evidence="1">
    <location>
        <begin position="79"/>
        <end position="89"/>
    </location>
</feature>
<name>S4P106_9NEOP</name>
<evidence type="ECO:0000256" key="1">
    <source>
        <dbReference type="SAM" id="MobiDB-lite"/>
    </source>
</evidence>
<sequence>MADEGDAAILVRKINGLYLGGRQLFVEDVRQKKSCEQPYRPMDNPHVPKPRPEKQMKYSQPIPVRPEIKMKYSQSISVRPDKQMKYSQS</sequence>
<feature type="region of interest" description="Disordered" evidence="1">
    <location>
        <begin position="34"/>
        <end position="89"/>
    </location>
</feature>